<evidence type="ECO:0000256" key="3">
    <source>
        <dbReference type="ARBA" id="ARBA00022737"/>
    </source>
</evidence>
<keyword evidence="8" id="KW-0472">Membrane</keyword>
<dbReference type="InterPro" id="IPR011990">
    <property type="entry name" value="TPR-like_helical_dom_sf"/>
</dbReference>
<organism evidence="9 10">
    <name type="scientific">Candidatus Bacteroides merdipullorum</name>
    <dbReference type="NCBI Taxonomy" id="2838474"/>
    <lineage>
        <taxon>Bacteria</taxon>
        <taxon>Pseudomonadati</taxon>
        <taxon>Bacteroidota</taxon>
        <taxon>Bacteroidia</taxon>
        <taxon>Bacteroidales</taxon>
        <taxon>Bacteroidaceae</taxon>
        <taxon>Bacteroides</taxon>
    </lineage>
</organism>
<reference evidence="9" key="1">
    <citation type="journal article" date="2021" name="PeerJ">
        <title>Extensive microbial diversity within the chicken gut microbiome revealed by metagenomics and culture.</title>
        <authorList>
            <person name="Gilroy R."/>
            <person name="Ravi A."/>
            <person name="Getino M."/>
            <person name="Pursley I."/>
            <person name="Horton D.L."/>
            <person name="Alikhan N.F."/>
            <person name="Baker D."/>
            <person name="Gharbi K."/>
            <person name="Hall N."/>
            <person name="Watson M."/>
            <person name="Adriaenssens E.M."/>
            <person name="Foster-Nyarko E."/>
            <person name="Jarju S."/>
            <person name="Secka A."/>
            <person name="Antonio M."/>
            <person name="Oren A."/>
            <person name="Chaudhuri R.R."/>
            <person name="La Ragione R."/>
            <person name="Hildebrand F."/>
            <person name="Pallen M.J."/>
        </authorList>
    </citation>
    <scope>NUCLEOTIDE SEQUENCE</scope>
    <source>
        <strain evidence="9">ChiHjej12B11-24981</strain>
    </source>
</reference>
<dbReference type="Proteomes" id="UP000824023">
    <property type="component" value="Unassembled WGS sequence"/>
</dbReference>
<dbReference type="PROSITE" id="PS50005">
    <property type="entry name" value="TPR"/>
    <property type="match status" value="1"/>
</dbReference>
<accession>A0A9D2A3V5</accession>
<name>A0A9D2A3V5_9BACE</name>
<dbReference type="PROSITE" id="PS50293">
    <property type="entry name" value="TPR_REGION"/>
    <property type="match status" value="1"/>
</dbReference>
<dbReference type="Pfam" id="PF13424">
    <property type="entry name" value="TPR_12"/>
    <property type="match status" value="1"/>
</dbReference>
<comment type="caution">
    <text evidence="9">The sequence shown here is derived from an EMBL/GenBank/DDBJ whole genome shotgun (WGS) entry which is preliminary data.</text>
</comment>
<sequence length="520" mass="60820">MYYRLLTVKAADKAYVTHTSDSIIRPVVDYYEQEGDRRLLPEVYYYAGRVYRDLGDAPQALDYFERAAEVYPPQGDKRLLGKIYSQTGMLFFYQDMYEEALGMFRRSYACSAEAEDVKSQVYALRDMGSAYQGLGQLDSALYCSQKAVDWALEKEDTGMAYVAQGQMASLYLGLEQYGQVEAYLREAFKDVNRASRSGLYSMAAKLYNYIGRLDSAVYYWEKLLDCGTVYAKRTAHFGLAQMAMRRRDMDDALEHFIQYQVYDDSIHHLTNVETIRRAHALYNYRLHEKESLRLRREKLQRERWLYGSLSVCALLLALGWAYIQYVRRKRSELAIRLEKANRIKDELQQRSEQFIRENEQKVAELERQLREADDSLKAQLALQRERIIHENEQVRAALEMQKQVASVIEESDIRKELLAHMSAAGKNIKQLKQADWERIEKEIQALCPDFKKKLYLLYAGFSEHEYHICLLIKLGIRPVEIAALTAHSKESITAARRRMYKKVYGVEVEPRKWDEIVYSL</sequence>
<comment type="similarity">
    <text evidence="5">Belongs to the Rap family.</text>
</comment>
<feature type="repeat" description="TPR" evidence="6">
    <location>
        <begin position="41"/>
        <end position="74"/>
    </location>
</feature>
<protein>
    <submittedName>
        <fullName evidence="9">Tetratricopeptide repeat protein</fullName>
    </submittedName>
</protein>
<keyword evidence="8" id="KW-0812">Transmembrane</keyword>
<dbReference type="InterPro" id="IPR051476">
    <property type="entry name" value="Bac_ResReg_Asp_Phosphatase"/>
</dbReference>
<keyword evidence="7" id="KW-0175">Coiled coil</keyword>
<dbReference type="GO" id="GO:0005737">
    <property type="term" value="C:cytoplasm"/>
    <property type="evidence" value="ECO:0007669"/>
    <property type="project" value="UniProtKB-SubCell"/>
</dbReference>
<evidence type="ECO:0000256" key="5">
    <source>
        <dbReference type="ARBA" id="ARBA00038253"/>
    </source>
</evidence>
<dbReference type="SMART" id="SM00028">
    <property type="entry name" value="TPR"/>
    <property type="match status" value="5"/>
</dbReference>
<keyword evidence="2" id="KW-0963">Cytoplasm</keyword>
<reference evidence="9" key="2">
    <citation type="submission" date="2021-04" db="EMBL/GenBank/DDBJ databases">
        <authorList>
            <person name="Gilroy R."/>
        </authorList>
    </citation>
    <scope>NUCLEOTIDE SEQUENCE</scope>
    <source>
        <strain evidence="9">ChiHjej12B11-24981</strain>
    </source>
</reference>
<dbReference type="Gene3D" id="1.25.40.10">
    <property type="entry name" value="Tetratricopeptide repeat domain"/>
    <property type="match status" value="2"/>
</dbReference>
<keyword evidence="3" id="KW-0677">Repeat</keyword>
<dbReference type="PANTHER" id="PTHR46630:SF1">
    <property type="entry name" value="TETRATRICOPEPTIDE REPEAT PROTEIN 29"/>
    <property type="match status" value="1"/>
</dbReference>
<dbReference type="SUPFAM" id="SSF48452">
    <property type="entry name" value="TPR-like"/>
    <property type="match status" value="1"/>
</dbReference>
<evidence type="ECO:0000256" key="4">
    <source>
        <dbReference type="ARBA" id="ARBA00022803"/>
    </source>
</evidence>
<feature type="coiled-coil region" evidence="7">
    <location>
        <begin position="330"/>
        <end position="382"/>
    </location>
</feature>
<gene>
    <name evidence="9" type="ORF">H9819_01190</name>
</gene>
<evidence type="ECO:0000256" key="1">
    <source>
        <dbReference type="ARBA" id="ARBA00004496"/>
    </source>
</evidence>
<evidence type="ECO:0000313" key="10">
    <source>
        <dbReference type="Proteomes" id="UP000824023"/>
    </source>
</evidence>
<evidence type="ECO:0000256" key="2">
    <source>
        <dbReference type="ARBA" id="ARBA00022490"/>
    </source>
</evidence>
<dbReference type="AlphaFoldDB" id="A0A9D2A3V5"/>
<evidence type="ECO:0000256" key="7">
    <source>
        <dbReference type="SAM" id="Coils"/>
    </source>
</evidence>
<evidence type="ECO:0000256" key="8">
    <source>
        <dbReference type="SAM" id="Phobius"/>
    </source>
</evidence>
<comment type="subcellular location">
    <subcellularLocation>
        <location evidence="1">Cytoplasm</location>
    </subcellularLocation>
</comment>
<keyword evidence="8" id="KW-1133">Transmembrane helix</keyword>
<dbReference type="PANTHER" id="PTHR46630">
    <property type="entry name" value="TETRATRICOPEPTIDE REPEAT PROTEIN 29"/>
    <property type="match status" value="1"/>
</dbReference>
<dbReference type="InterPro" id="IPR019734">
    <property type="entry name" value="TPR_rpt"/>
</dbReference>
<feature type="transmembrane region" description="Helical" evidence="8">
    <location>
        <begin position="304"/>
        <end position="323"/>
    </location>
</feature>
<keyword evidence="4 6" id="KW-0802">TPR repeat</keyword>
<evidence type="ECO:0000256" key="6">
    <source>
        <dbReference type="PROSITE-ProRule" id="PRU00339"/>
    </source>
</evidence>
<evidence type="ECO:0000313" key="9">
    <source>
        <dbReference type="EMBL" id="HIZ00854.1"/>
    </source>
</evidence>
<dbReference type="EMBL" id="DXCK01000020">
    <property type="protein sequence ID" value="HIZ00854.1"/>
    <property type="molecule type" value="Genomic_DNA"/>
</dbReference>
<proteinExistence type="inferred from homology"/>